<sequence>MGSGNSKFNPATDLLDLQGKVVLVTGGNRGIGLETVRHLARRGAKVYLGARSESSANEAIKRLQSEGLEPGNGEIIWFKVDLSHPKLAKEAAEEFLTKEKRLDVLINNAGGMPGDDRTDGMHIITIVNYLSPFIFTQTLTPLLNETASLPDSDVRIINVASEAHKMTPSPSTIRFHAKEDLSPDYTRRFLSNFLVYCYTKFCFISWTKALQRRFNASDVSITCINVHPGAVDTFSHKFPLAAITGLPTRLLMLTPVQGAYTSLFAAASPVVAKEKDKYKGAYLKPFGVFVKPLKETEDEDRQEELWKLTEDALTEMGVSSG</sequence>
<keyword evidence="1" id="KW-0560">Oxidoreductase</keyword>
<evidence type="ECO:0008006" key="4">
    <source>
        <dbReference type="Google" id="ProtNLM"/>
    </source>
</evidence>
<dbReference type="RefSeq" id="XP_036631545.1">
    <property type="nucleotide sequence ID" value="XM_036775526.1"/>
</dbReference>
<dbReference type="InterPro" id="IPR002347">
    <property type="entry name" value="SDR_fam"/>
</dbReference>
<evidence type="ECO:0000256" key="1">
    <source>
        <dbReference type="ARBA" id="ARBA00023002"/>
    </source>
</evidence>
<evidence type="ECO:0000313" key="2">
    <source>
        <dbReference type="EMBL" id="KAF7430267.1"/>
    </source>
</evidence>
<dbReference type="AlphaFoldDB" id="A0A8H6ZWS2"/>
<accession>A0A8H6ZWS2</accession>
<dbReference type="GO" id="GO:0016491">
    <property type="term" value="F:oxidoreductase activity"/>
    <property type="evidence" value="ECO:0007669"/>
    <property type="project" value="UniProtKB-KW"/>
</dbReference>
<dbReference type="Pfam" id="PF00106">
    <property type="entry name" value="adh_short"/>
    <property type="match status" value="1"/>
</dbReference>
<dbReference type="PANTHER" id="PTHR43157:SF31">
    <property type="entry name" value="PHOSPHATIDYLINOSITOL-GLYCAN BIOSYNTHESIS CLASS F PROTEIN"/>
    <property type="match status" value="1"/>
</dbReference>
<gene>
    <name evidence="2" type="ORF">PC9H_005969</name>
</gene>
<proteinExistence type="predicted"/>
<dbReference type="Proteomes" id="UP000623687">
    <property type="component" value="Unassembled WGS sequence"/>
</dbReference>
<protein>
    <recommendedName>
        <fullName evidence="4">NAD(P)-binding protein</fullName>
    </recommendedName>
</protein>
<reference evidence="2" key="1">
    <citation type="submission" date="2019-07" db="EMBL/GenBank/DDBJ databases">
        <authorList>
            <person name="Palmer J.M."/>
        </authorList>
    </citation>
    <scope>NUCLEOTIDE SEQUENCE</scope>
    <source>
        <strain evidence="2">PC9</strain>
    </source>
</reference>
<dbReference type="GeneID" id="59375787"/>
<dbReference type="InterPro" id="IPR036291">
    <property type="entry name" value="NAD(P)-bd_dom_sf"/>
</dbReference>
<dbReference type="Gene3D" id="3.40.50.720">
    <property type="entry name" value="NAD(P)-binding Rossmann-like Domain"/>
    <property type="match status" value="1"/>
</dbReference>
<dbReference type="OrthoDB" id="191139at2759"/>
<dbReference type="SUPFAM" id="SSF51735">
    <property type="entry name" value="NAD(P)-binding Rossmann-fold domains"/>
    <property type="match status" value="1"/>
</dbReference>
<organism evidence="2 3">
    <name type="scientific">Pleurotus ostreatus</name>
    <name type="common">Oyster mushroom</name>
    <name type="synonym">White-rot fungus</name>
    <dbReference type="NCBI Taxonomy" id="5322"/>
    <lineage>
        <taxon>Eukaryota</taxon>
        <taxon>Fungi</taxon>
        <taxon>Dikarya</taxon>
        <taxon>Basidiomycota</taxon>
        <taxon>Agaricomycotina</taxon>
        <taxon>Agaricomycetes</taxon>
        <taxon>Agaricomycetidae</taxon>
        <taxon>Agaricales</taxon>
        <taxon>Pleurotineae</taxon>
        <taxon>Pleurotaceae</taxon>
        <taxon>Pleurotus</taxon>
    </lineage>
</organism>
<dbReference type="EMBL" id="JACETU010000004">
    <property type="protein sequence ID" value="KAF7430267.1"/>
    <property type="molecule type" value="Genomic_DNA"/>
</dbReference>
<dbReference type="PRINTS" id="PR00081">
    <property type="entry name" value="GDHRDH"/>
</dbReference>
<name>A0A8H6ZWS2_PLEOS</name>
<dbReference type="VEuPathDB" id="FungiDB:PC9H_005969"/>
<evidence type="ECO:0000313" key="3">
    <source>
        <dbReference type="Proteomes" id="UP000623687"/>
    </source>
</evidence>
<keyword evidence="3" id="KW-1185">Reference proteome</keyword>
<dbReference type="PANTHER" id="PTHR43157">
    <property type="entry name" value="PHOSPHATIDYLINOSITOL-GLYCAN BIOSYNTHESIS CLASS F PROTEIN-RELATED"/>
    <property type="match status" value="1"/>
</dbReference>
<comment type="caution">
    <text evidence="2">The sequence shown here is derived from an EMBL/GenBank/DDBJ whole genome shotgun (WGS) entry which is preliminary data.</text>
</comment>